<comment type="caution">
    <text evidence="1">The sequence shown here is derived from an EMBL/GenBank/DDBJ whole genome shotgun (WGS) entry which is preliminary data.</text>
</comment>
<dbReference type="Gene3D" id="2.60.120.10">
    <property type="entry name" value="Jelly Rolls"/>
    <property type="match status" value="1"/>
</dbReference>
<dbReference type="AlphaFoldDB" id="A0A4V2MQB8"/>
<dbReference type="OrthoDB" id="752588at2"/>
<keyword evidence="2" id="KW-1185">Reference proteome</keyword>
<dbReference type="InterPro" id="IPR014710">
    <property type="entry name" value="RmlC-like_jellyroll"/>
</dbReference>
<dbReference type="SUPFAM" id="SSF51206">
    <property type="entry name" value="cAMP-binding domain-like"/>
    <property type="match status" value="1"/>
</dbReference>
<dbReference type="RefSeq" id="WP_131532348.1">
    <property type="nucleotide sequence ID" value="NZ_SJSO01000016.1"/>
</dbReference>
<dbReference type="EMBL" id="SJSO01000016">
    <property type="protein sequence ID" value="TCD23391.1"/>
    <property type="molecule type" value="Genomic_DNA"/>
</dbReference>
<dbReference type="InterPro" id="IPR018490">
    <property type="entry name" value="cNMP-bd_dom_sf"/>
</dbReference>
<dbReference type="Proteomes" id="UP000293925">
    <property type="component" value="Unassembled WGS sequence"/>
</dbReference>
<accession>A0A4V2MQB8</accession>
<evidence type="ECO:0000313" key="2">
    <source>
        <dbReference type="Proteomes" id="UP000293925"/>
    </source>
</evidence>
<gene>
    <name evidence="1" type="ORF">EZ456_17450</name>
</gene>
<organism evidence="1 2">
    <name type="scientific">Pedobacter psychrodurus</name>
    <dbReference type="NCBI Taxonomy" id="2530456"/>
    <lineage>
        <taxon>Bacteria</taxon>
        <taxon>Pseudomonadati</taxon>
        <taxon>Bacteroidota</taxon>
        <taxon>Sphingobacteriia</taxon>
        <taxon>Sphingobacteriales</taxon>
        <taxon>Sphingobacteriaceae</taxon>
        <taxon>Pedobacter</taxon>
    </lineage>
</organism>
<sequence>MNLTPVDEEDKWKNFGFQSPLISLFKNFHPLNEAIESIINAQTFPVYFAKHKHIASPQKRNRYIFLIIKGAAHGYLKIGSKKITTWIAVENELAGTIRNLWTDEVSEEYIESIEPIVAIAVPHEMSKLLYQQFEIANYVGRKIMEIHYRSAFERAFICRLPTAKKRYDRFILSYPRLLERVPLKYIASFLGMRMETLSRIRSGLNKAKAALANVV</sequence>
<proteinExistence type="predicted"/>
<protein>
    <submittedName>
        <fullName evidence="1">Crp/Fnr family transcriptional regulator</fullName>
    </submittedName>
</protein>
<reference evidence="1 2" key="1">
    <citation type="submission" date="2019-02" db="EMBL/GenBank/DDBJ databases">
        <title>Pedobacter sp. RP-3-21 sp. nov., isolated from Arctic soil.</title>
        <authorList>
            <person name="Dahal R.H."/>
        </authorList>
    </citation>
    <scope>NUCLEOTIDE SEQUENCE [LARGE SCALE GENOMIC DNA]</scope>
    <source>
        <strain evidence="1 2">RP-3-21</strain>
    </source>
</reference>
<evidence type="ECO:0000313" key="1">
    <source>
        <dbReference type="EMBL" id="TCD23391.1"/>
    </source>
</evidence>
<name>A0A4V2MQB8_9SPHI</name>